<protein>
    <submittedName>
        <fullName evidence="1">Uncharacterized protein</fullName>
    </submittedName>
</protein>
<dbReference type="EMBL" id="CM055100">
    <property type="protein sequence ID" value="KAJ7544911.1"/>
    <property type="molecule type" value="Genomic_DNA"/>
</dbReference>
<evidence type="ECO:0000313" key="2">
    <source>
        <dbReference type="Proteomes" id="UP001162992"/>
    </source>
</evidence>
<gene>
    <name evidence="1" type="ORF">O6H91_09G098600</name>
</gene>
<evidence type="ECO:0000313" key="1">
    <source>
        <dbReference type="EMBL" id="KAJ7544911.1"/>
    </source>
</evidence>
<accession>A0ACC2CSE8</accession>
<reference evidence="2" key="1">
    <citation type="journal article" date="2024" name="Proc. Natl. Acad. Sci. U.S.A.">
        <title>Extraordinary preservation of gene collinearity over three hundred million years revealed in homosporous lycophytes.</title>
        <authorList>
            <person name="Li C."/>
            <person name="Wickell D."/>
            <person name="Kuo L.Y."/>
            <person name="Chen X."/>
            <person name="Nie B."/>
            <person name="Liao X."/>
            <person name="Peng D."/>
            <person name="Ji J."/>
            <person name="Jenkins J."/>
            <person name="Williams M."/>
            <person name="Shu S."/>
            <person name="Plott C."/>
            <person name="Barry K."/>
            <person name="Rajasekar S."/>
            <person name="Grimwood J."/>
            <person name="Han X."/>
            <person name="Sun S."/>
            <person name="Hou Z."/>
            <person name="He W."/>
            <person name="Dai G."/>
            <person name="Sun C."/>
            <person name="Schmutz J."/>
            <person name="Leebens-Mack J.H."/>
            <person name="Li F.W."/>
            <person name="Wang L."/>
        </authorList>
    </citation>
    <scope>NUCLEOTIDE SEQUENCE [LARGE SCALE GENOMIC DNA]</scope>
    <source>
        <strain evidence="2">cv. PW_Plant_1</strain>
    </source>
</reference>
<comment type="caution">
    <text evidence="1">The sequence shown here is derived from an EMBL/GenBank/DDBJ whole genome shotgun (WGS) entry which is preliminary data.</text>
</comment>
<proteinExistence type="predicted"/>
<dbReference type="Proteomes" id="UP001162992">
    <property type="component" value="Chromosome 9"/>
</dbReference>
<sequence length="311" mass="35470">MAMLARRAVVRAMAYKNSKIPFQFTCSSSPSSSSSSDVLLRNCWLPPLGLINYNRPPDDGHACSGWAKQQIREFGEIAGLQVAETRRLVQQVNMELLKKQLHASGHKEFVMYEDLINLCRQTGVATSEEAAERFVQALDEAGVVLIFRGKVFLHPEEIAEKVADVLPPVLLSEDDAHKKEFELLQKELEDIDAKAFRQVRNCLWMGLLSLTSGTILFFRLTFWEFSWDVMEPIAFFVTTGGLIGSYAYFLVTHRDPSYLGLMHSLLANRRKKLMKRRQFNFDRYRQLEGLYHSKPCSGLEKSETVANVQQV</sequence>
<keyword evidence="2" id="KW-1185">Reference proteome</keyword>
<organism evidence="1 2">
    <name type="scientific">Diphasiastrum complanatum</name>
    <name type="common">Issler's clubmoss</name>
    <name type="synonym">Lycopodium complanatum</name>
    <dbReference type="NCBI Taxonomy" id="34168"/>
    <lineage>
        <taxon>Eukaryota</taxon>
        <taxon>Viridiplantae</taxon>
        <taxon>Streptophyta</taxon>
        <taxon>Embryophyta</taxon>
        <taxon>Tracheophyta</taxon>
        <taxon>Lycopodiopsida</taxon>
        <taxon>Lycopodiales</taxon>
        <taxon>Lycopodiaceae</taxon>
        <taxon>Lycopodioideae</taxon>
        <taxon>Diphasiastrum</taxon>
    </lineage>
</organism>
<name>A0ACC2CSE8_DIPCM</name>